<feature type="chain" id="PRO_5002869381" evidence="3">
    <location>
        <begin position="28"/>
        <end position="547"/>
    </location>
</feature>
<feature type="coiled-coil region" evidence="1">
    <location>
        <begin position="330"/>
        <end position="357"/>
    </location>
</feature>
<dbReference type="GeneID" id="7448153"/>
<evidence type="ECO:0000313" key="5">
    <source>
        <dbReference type="Proteomes" id="UP000001449"/>
    </source>
</evidence>
<dbReference type="AlphaFoldDB" id="B8C396"/>
<feature type="region of interest" description="Disordered" evidence="2">
    <location>
        <begin position="384"/>
        <end position="426"/>
    </location>
</feature>
<reference evidence="4 5" key="2">
    <citation type="journal article" date="2008" name="Nature">
        <title>The Phaeodactylum genome reveals the evolutionary history of diatom genomes.</title>
        <authorList>
            <person name="Bowler C."/>
            <person name="Allen A.E."/>
            <person name="Badger J.H."/>
            <person name="Grimwood J."/>
            <person name="Jabbari K."/>
            <person name="Kuo A."/>
            <person name="Maheswari U."/>
            <person name="Martens C."/>
            <person name="Maumus F."/>
            <person name="Otillar R.P."/>
            <person name="Rayko E."/>
            <person name="Salamov A."/>
            <person name="Vandepoele K."/>
            <person name="Beszteri B."/>
            <person name="Gruber A."/>
            <person name="Heijde M."/>
            <person name="Katinka M."/>
            <person name="Mock T."/>
            <person name="Valentin K."/>
            <person name="Verret F."/>
            <person name="Berges J.A."/>
            <person name="Brownlee C."/>
            <person name="Cadoret J.P."/>
            <person name="Chiovitti A."/>
            <person name="Choi C.J."/>
            <person name="Coesel S."/>
            <person name="De Martino A."/>
            <person name="Detter J.C."/>
            <person name="Durkin C."/>
            <person name="Falciatore A."/>
            <person name="Fournet J."/>
            <person name="Haruta M."/>
            <person name="Huysman M.J."/>
            <person name="Jenkins B.D."/>
            <person name="Jiroutova K."/>
            <person name="Jorgensen R.E."/>
            <person name="Joubert Y."/>
            <person name="Kaplan A."/>
            <person name="Kroger N."/>
            <person name="Kroth P.G."/>
            <person name="La Roche J."/>
            <person name="Lindquist E."/>
            <person name="Lommer M."/>
            <person name="Martin-Jezequel V."/>
            <person name="Lopez P.J."/>
            <person name="Lucas S."/>
            <person name="Mangogna M."/>
            <person name="McGinnis K."/>
            <person name="Medlin L.K."/>
            <person name="Montsant A."/>
            <person name="Oudot-Le Secq M.P."/>
            <person name="Napoli C."/>
            <person name="Obornik M."/>
            <person name="Parker M.S."/>
            <person name="Petit J.L."/>
            <person name="Porcel B.M."/>
            <person name="Poulsen N."/>
            <person name="Robison M."/>
            <person name="Rychlewski L."/>
            <person name="Rynearson T.A."/>
            <person name="Schmutz J."/>
            <person name="Shapiro H."/>
            <person name="Siaut M."/>
            <person name="Stanley M."/>
            <person name="Sussman M.R."/>
            <person name="Taylor A.R."/>
            <person name="Vardi A."/>
            <person name="von Dassow P."/>
            <person name="Vyverman W."/>
            <person name="Willis A."/>
            <person name="Wyrwicz L.S."/>
            <person name="Rokhsar D.S."/>
            <person name="Weissenbach J."/>
            <person name="Armbrust E.V."/>
            <person name="Green B.R."/>
            <person name="Van de Peer Y."/>
            <person name="Grigoriev I.V."/>
        </authorList>
    </citation>
    <scope>NUCLEOTIDE SEQUENCE [LARGE SCALE GENOMIC DNA]</scope>
    <source>
        <strain evidence="4 5">CCMP1335</strain>
    </source>
</reference>
<dbReference type="KEGG" id="tps:THAPSDRAFT_22810"/>
<feature type="compositionally biased region" description="Polar residues" evidence="2">
    <location>
        <begin position="65"/>
        <end position="74"/>
    </location>
</feature>
<dbReference type="HOGENOM" id="CLU_498333_0_0_1"/>
<gene>
    <name evidence="4" type="ORF">THAPSDRAFT_22810</name>
</gene>
<accession>B8C396</accession>
<feature type="signal peptide" evidence="3">
    <location>
        <begin position="1"/>
        <end position="27"/>
    </location>
</feature>
<feature type="region of interest" description="Disordered" evidence="2">
    <location>
        <begin position="54"/>
        <end position="76"/>
    </location>
</feature>
<organism evidence="4 5">
    <name type="scientific">Thalassiosira pseudonana</name>
    <name type="common">Marine diatom</name>
    <name type="synonym">Cyclotella nana</name>
    <dbReference type="NCBI Taxonomy" id="35128"/>
    <lineage>
        <taxon>Eukaryota</taxon>
        <taxon>Sar</taxon>
        <taxon>Stramenopiles</taxon>
        <taxon>Ochrophyta</taxon>
        <taxon>Bacillariophyta</taxon>
        <taxon>Coscinodiscophyceae</taxon>
        <taxon>Thalassiosirophycidae</taxon>
        <taxon>Thalassiosirales</taxon>
        <taxon>Thalassiosiraceae</taxon>
        <taxon>Thalassiosira</taxon>
    </lineage>
</organism>
<evidence type="ECO:0000313" key="4">
    <source>
        <dbReference type="EMBL" id="EED92524.1"/>
    </source>
</evidence>
<keyword evidence="1" id="KW-0175">Coiled coil</keyword>
<dbReference type="InParanoid" id="B8C396"/>
<feature type="compositionally biased region" description="Low complexity" evidence="2">
    <location>
        <begin position="172"/>
        <end position="185"/>
    </location>
</feature>
<protein>
    <submittedName>
        <fullName evidence="4">Uncharacterized protein</fullName>
    </submittedName>
</protein>
<reference evidence="4 5" key="1">
    <citation type="journal article" date="2004" name="Science">
        <title>The genome of the diatom Thalassiosira pseudonana: ecology, evolution, and metabolism.</title>
        <authorList>
            <person name="Armbrust E.V."/>
            <person name="Berges J.A."/>
            <person name="Bowler C."/>
            <person name="Green B.R."/>
            <person name="Martinez D."/>
            <person name="Putnam N.H."/>
            <person name="Zhou S."/>
            <person name="Allen A.E."/>
            <person name="Apt K.E."/>
            <person name="Bechner M."/>
            <person name="Brzezinski M.A."/>
            <person name="Chaal B.K."/>
            <person name="Chiovitti A."/>
            <person name="Davis A.K."/>
            <person name="Demarest M.S."/>
            <person name="Detter J.C."/>
            <person name="Glavina T."/>
            <person name="Goodstein D."/>
            <person name="Hadi M.Z."/>
            <person name="Hellsten U."/>
            <person name="Hildebrand M."/>
            <person name="Jenkins B.D."/>
            <person name="Jurka J."/>
            <person name="Kapitonov V.V."/>
            <person name="Kroger N."/>
            <person name="Lau W.W."/>
            <person name="Lane T.W."/>
            <person name="Larimer F.W."/>
            <person name="Lippmeier J.C."/>
            <person name="Lucas S."/>
            <person name="Medina M."/>
            <person name="Montsant A."/>
            <person name="Obornik M."/>
            <person name="Parker M.S."/>
            <person name="Palenik B."/>
            <person name="Pazour G.J."/>
            <person name="Richardson P.M."/>
            <person name="Rynearson T.A."/>
            <person name="Saito M.A."/>
            <person name="Schwartz D.C."/>
            <person name="Thamatrakoln K."/>
            <person name="Valentin K."/>
            <person name="Vardi A."/>
            <person name="Wilkerson F.P."/>
            <person name="Rokhsar D.S."/>
        </authorList>
    </citation>
    <scope>NUCLEOTIDE SEQUENCE [LARGE SCALE GENOMIC DNA]</scope>
    <source>
        <strain evidence="4 5">CCMP1335</strain>
    </source>
</reference>
<name>B8C396_THAPS</name>
<feature type="region of interest" description="Disordered" evidence="2">
    <location>
        <begin position="160"/>
        <end position="185"/>
    </location>
</feature>
<dbReference type="EMBL" id="CM000642">
    <property type="protein sequence ID" value="EED92524.1"/>
    <property type="molecule type" value="Genomic_DNA"/>
</dbReference>
<dbReference type="Proteomes" id="UP000001449">
    <property type="component" value="Chromosome 5"/>
</dbReference>
<dbReference type="RefSeq" id="XP_002290772.1">
    <property type="nucleotide sequence ID" value="XM_002290736.1"/>
</dbReference>
<evidence type="ECO:0000256" key="1">
    <source>
        <dbReference type="SAM" id="Coils"/>
    </source>
</evidence>
<sequence length="547" mass="63123">MVAPTVVLLPMQTSALILIASLSGVLAFSPASRSCTATSPGRVTALHSQRSVNNSDGGYYYEQQPRGQSFISSTSKRDLVERRRVVGRPRSPQYEDLGQHQHTNVSHQYQVNRFQAPPRYQQQSFPPPHEAQQYYNANQQSQQQPPHQSQQYNNAYQQPVQSNLQQPPPQSQPYYQQPTQSIQQQPIQYQPPPLAEYQQPTPYTPQAQPIQQELQPQPSPQQSDNEEAFKTFNDNVSANLRAMTSLLSEVKDSQTTQTDDIRALTKKCEEMERRLYRTEINYGELNQDFEDIMNSSVGRRSRVVEEEPKFGPMRAGRDDDRLRDAIDNIKEEGRYTKANYNQKIAELKEKISTLDLALRVADVKFDSHVENVNKKLDVMSSKAITEEKQNKSSENNDQQQQRRYESPQPPPPMPQMPPPRPIPPVYDFFEEDIDVPIEEEFVYNDARPTPLIRPPPPQPQQPSVVVAREIPNNDQYSRRSVKESRREPQRKSFITAISERELTDRRQLYQPIRQMQGQYYDNYDDGYYDDGPYGYGGGGGYFDDEFY</sequence>
<evidence type="ECO:0000256" key="3">
    <source>
        <dbReference type="SAM" id="SignalP"/>
    </source>
</evidence>
<keyword evidence="3" id="KW-0732">Signal</keyword>
<evidence type="ECO:0000256" key="2">
    <source>
        <dbReference type="SAM" id="MobiDB-lite"/>
    </source>
</evidence>
<feature type="region of interest" description="Disordered" evidence="2">
    <location>
        <begin position="470"/>
        <end position="491"/>
    </location>
</feature>
<proteinExistence type="predicted"/>
<keyword evidence="5" id="KW-1185">Reference proteome</keyword>
<feature type="compositionally biased region" description="Pro residues" evidence="2">
    <location>
        <begin position="407"/>
        <end position="424"/>
    </location>
</feature>
<dbReference type="PaxDb" id="35128-Thaps22810"/>
<feature type="coiled-coil region" evidence="1">
    <location>
        <begin position="261"/>
        <end position="288"/>
    </location>
</feature>
<feature type="compositionally biased region" description="Basic and acidic residues" evidence="2">
    <location>
        <begin position="476"/>
        <end position="490"/>
    </location>
</feature>